<dbReference type="AlphaFoldDB" id="A0A9E2P1Y3"/>
<dbReference type="Proteomes" id="UP000823865">
    <property type="component" value="Unassembled WGS sequence"/>
</dbReference>
<protein>
    <submittedName>
        <fullName evidence="1">Uncharacterized protein</fullName>
    </submittedName>
</protein>
<evidence type="ECO:0000313" key="1">
    <source>
        <dbReference type="EMBL" id="MBU3854242.1"/>
    </source>
</evidence>
<comment type="caution">
    <text evidence="1">The sequence shown here is derived from an EMBL/GenBank/DDBJ whole genome shotgun (WGS) entry which is preliminary data.</text>
</comment>
<name>A0A9E2P1Y3_9BACT</name>
<sequence length="234" mass="27440">MRAQYLWLALIFMVLGIWKGQAQKIQIWDNPTTEYGNVYFDGFFNIALDITKVELKEDETAVYATIRQRSDYPDMDQFQFSKDTYLLADSKRYPVVSAEGIEFGKFRQTEKNGRLDVVFHFRPLPKNIRSFDFIEGEGQGAFQIKGIKPVEERWKELFPSYWRDEQTGEWVIAFLGNQAIYDNKVWDMETELRHRGKEAEITLTHEGETIKVQVGKNRNGRARCGWASRSERCP</sequence>
<proteinExistence type="predicted"/>
<evidence type="ECO:0000313" key="2">
    <source>
        <dbReference type="Proteomes" id="UP000823865"/>
    </source>
</evidence>
<organism evidence="1 2">
    <name type="scientific">Candidatus Paraprevotella stercoravium</name>
    <dbReference type="NCBI Taxonomy" id="2838725"/>
    <lineage>
        <taxon>Bacteria</taxon>
        <taxon>Pseudomonadati</taxon>
        <taxon>Bacteroidota</taxon>
        <taxon>Bacteroidia</taxon>
        <taxon>Bacteroidales</taxon>
        <taxon>Prevotellaceae</taxon>
        <taxon>Paraprevotella</taxon>
    </lineage>
</organism>
<accession>A0A9E2P1Y3</accession>
<gene>
    <name evidence="1" type="ORF">H9789_10605</name>
</gene>
<dbReference type="EMBL" id="JAHLFU010000219">
    <property type="protein sequence ID" value="MBU3854242.1"/>
    <property type="molecule type" value="Genomic_DNA"/>
</dbReference>
<reference evidence="1" key="1">
    <citation type="journal article" date="2021" name="PeerJ">
        <title>Extensive microbial diversity within the chicken gut microbiome revealed by metagenomics and culture.</title>
        <authorList>
            <person name="Gilroy R."/>
            <person name="Ravi A."/>
            <person name="Getino M."/>
            <person name="Pursley I."/>
            <person name="Horton D.L."/>
            <person name="Alikhan N.F."/>
            <person name="Baker D."/>
            <person name="Gharbi K."/>
            <person name="Hall N."/>
            <person name="Watson M."/>
            <person name="Adriaenssens E.M."/>
            <person name="Foster-Nyarko E."/>
            <person name="Jarju S."/>
            <person name="Secka A."/>
            <person name="Antonio M."/>
            <person name="Oren A."/>
            <person name="Chaudhuri R.R."/>
            <person name="La Ragione R."/>
            <person name="Hildebrand F."/>
            <person name="Pallen M.J."/>
        </authorList>
    </citation>
    <scope>NUCLEOTIDE SEQUENCE</scope>
    <source>
        <strain evidence="1">G3-2149</strain>
    </source>
</reference>
<reference evidence="1" key="2">
    <citation type="submission" date="2021-04" db="EMBL/GenBank/DDBJ databases">
        <authorList>
            <person name="Gilroy R."/>
        </authorList>
    </citation>
    <scope>NUCLEOTIDE SEQUENCE</scope>
    <source>
        <strain evidence="1">G3-2149</strain>
    </source>
</reference>